<gene>
    <name evidence="1" type="ORF">HUT08_24565</name>
</gene>
<protein>
    <recommendedName>
        <fullName evidence="3">NUDIX hydrolase</fullName>
    </recommendedName>
</protein>
<evidence type="ECO:0000313" key="2">
    <source>
        <dbReference type="Proteomes" id="UP000509303"/>
    </source>
</evidence>
<dbReference type="EMBL" id="CP054929">
    <property type="protein sequence ID" value="QKW52183.1"/>
    <property type="molecule type" value="Genomic_DNA"/>
</dbReference>
<keyword evidence="2" id="KW-1185">Reference proteome</keyword>
<dbReference type="Proteomes" id="UP000509303">
    <property type="component" value="Chromosome"/>
</dbReference>
<evidence type="ECO:0008006" key="3">
    <source>
        <dbReference type="Google" id="ProtNLM"/>
    </source>
</evidence>
<accession>A0A7H8NCJ8</accession>
<dbReference type="AlphaFoldDB" id="A0A7H8NCJ8"/>
<proteinExistence type="predicted"/>
<evidence type="ECO:0000313" key="1">
    <source>
        <dbReference type="EMBL" id="QKW52183.1"/>
    </source>
</evidence>
<name>A0A7H8NCJ8_9ACTN</name>
<organism evidence="1 2">
    <name type="scientific">Streptomyces buecherae</name>
    <dbReference type="NCBI Taxonomy" id="2763006"/>
    <lineage>
        <taxon>Bacteria</taxon>
        <taxon>Bacillati</taxon>
        <taxon>Actinomycetota</taxon>
        <taxon>Actinomycetes</taxon>
        <taxon>Kitasatosporales</taxon>
        <taxon>Streptomycetaceae</taxon>
        <taxon>Streptomyces</taxon>
    </lineage>
</organism>
<dbReference type="RefSeq" id="WP_176163889.1">
    <property type="nucleotide sequence ID" value="NZ_CP054929.1"/>
</dbReference>
<reference evidence="1 2" key="1">
    <citation type="submission" date="2020-06" db="EMBL/GenBank/DDBJ databases">
        <title>Genome mining for natural products.</title>
        <authorList>
            <person name="Zhang B."/>
            <person name="Shi J."/>
            <person name="Ge H."/>
        </authorList>
    </citation>
    <scope>NUCLEOTIDE SEQUENCE [LARGE SCALE GENOMIC DNA]</scope>
    <source>
        <strain evidence="1 2">NA00687</strain>
    </source>
</reference>
<sequence>MTDALLTPRQTWVHLLVWCPADTSNPRAEDQLWPRVLQVARGGEAGPPGVVLRPGESVQHAAERVAGALGLTLPPPPLRLLAVDQQPAEPGSLEQLGLVLDGGRLAADALPSCDCEGAHELVWTPVGELGRVALVHALRTLLLDVRPAVLWQGLPAARGSGQGAGGAR</sequence>